<name>A0AAI8VS79_9PEZI</name>
<sequence>MLSWQLHCQMRLSALSRQPSRKLLLSLLKPLVTTIAILLCLRLLLDEPSPPAHTKALVIASTAATEGDAAWLADVPLDWRIHVYSADRPLSPALTVPENRGNEAMVYLTYIIDHYHDLPDVVLFHHDHLRSWHQGLSSLTEVSSLRTAYVVEKGYVSTRCLSNCENVMPVSAAPPVALEQMPEVRRDGQLGSLLNAFLETEKHETLPKLIAAPCCAQFAASREAIRGRSREWWTELRQWLIDTPLGSSASGRLMEWTWHIWLGEGAYSCSHSHSECMCNVFGRQCDAIPAG</sequence>
<evidence type="ECO:0000313" key="2">
    <source>
        <dbReference type="Proteomes" id="UP001295740"/>
    </source>
</evidence>
<organism evidence="1 2">
    <name type="scientific">Anthostomella pinea</name>
    <dbReference type="NCBI Taxonomy" id="933095"/>
    <lineage>
        <taxon>Eukaryota</taxon>
        <taxon>Fungi</taxon>
        <taxon>Dikarya</taxon>
        <taxon>Ascomycota</taxon>
        <taxon>Pezizomycotina</taxon>
        <taxon>Sordariomycetes</taxon>
        <taxon>Xylariomycetidae</taxon>
        <taxon>Xylariales</taxon>
        <taxon>Xylariaceae</taxon>
        <taxon>Anthostomella</taxon>
    </lineage>
</organism>
<dbReference type="InterPro" id="IPR021838">
    <property type="entry name" value="DUF3431"/>
</dbReference>
<dbReference type="Proteomes" id="UP001295740">
    <property type="component" value="Unassembled WGS sequence"/>
</dbReference>
<evidence type="ECO:0000313" key="1">
    <source>
        <dbReference type="EMBL" id="CAJ2509522.1"/>
    </source>
</evidence>
<dbReference type="PANTHER" id="PTHR37490:SF2">
    <property type="match status" value="1"/>
</dbReference>
<dbReference type="EMBL" id="CAUWAG010000012">
    <property type="protein sequence ID" value="CAJ2509522.1"/>
    <property type="molecule type" value="Genomic_DNA"/>
</dbReference>
<gene>
    <name evidence="1" type="ORF">KHLLAP_LOCUS9990</name>
</gene>
<comment type="caution">
    <text evidence="1">The sequence shown here is derived from an EMBL/GenBank/DDBJ whole genome shotgun (WGS) entry which is preliminary data.</text>
</comment>
<dbReference type="AlphaFoldDB" id="A0AAI8VS79"/>
<reference evidence="1" key="1">
    <citation type="submission" date="2023-10" db="EMBL/GenBank/DDBJ databases">
        <authorList>
            <person name="Hackl T."/>
        </authorList>
    </citation>
    <scope>NUCLEOTIDE SEQUENCE</scope>
</reference>
<keyword evidence="2" id="KW-1185">Reference proteome</keyword>
<dbReference type="PANTHER" id="PTHR37490">
    <property type="entry name" value="EXPRESSED PROTEIN"/>
    <property type="match status" value="1"/>
</dbReference>
<dbReference type="Pfam" id="PF11913">
    <property type="entry name" value="DUF3431"/>
    <property type="match status" value="1"/>
</dbReference>
<protein>
    <submittedName>
        <fullName evidence="1">Uu.00g145480.m01.CDS01</fullName>
    </submittedName>
</protein>
<proteinExistence type="predicted"/>
<accession>A0AAI8VS79</accession>